<dbReference type="EMBL" id="HBFC01009210">
    <property type="protein sequence ID" value="CAD8702663.1"/>
    <property type="molecule type" value="Transcribed_RNA"/>
</dbReference>
<dbReference type="AlphaFoldDB" id="A0A7S0SEP1"/>
<dbReference type="InterPro" id="IPR006175">
    <property type="entry name" value="YjgF/YER057c/UK114"/>
</dbReference>
<dbReference type="InterPro" id="IPR035959">
    <property type="entry name" value="RutC-like_sf"/>
</dbReference>
<evidence type="ECO:0000313" key="1">
    <source>
        <dbReference type="EMBL" id="CAD8702663.1"/>
    </source>
</evidence>
<reference evidence="1" key="1">
    <citation type="submission" date="2021-01" db="EMBL/GenBank/DDBJ databases">
        <authorList>
            <person name="Corre E."/>
            <person name="Pelletier E."/>
            <person name="Niang G."/>
            <person name="Scheremetjew M."/>
            <person name="Finn R."/>
            <person name="Kale V."/>
            <person name="Holt S."/>
            <person name="Cochrane G."/>
            <person name="Meng A."/>
            <person name="Brown T."/>
            <person name="Cohen L."/>
        </authorList>
    </citation>
    <scope>NUCLEOTIDE SEQUENCE</scope>
    <source>
        <strain evidence="1">SL-175</strain>
    </source>
</reference>
<name>A0A7S0SEP1_9CHLO</name>
<sequence>MTGAAGAGGEIVRGPAPGKGRASYVVHNGCVYTVGFPAGKKPNDDAAEQTRLALKCLDERLTQAGTSKHRVLEATVFLSDIKDRDAMDEEWVRWCPEGCGISRATVGAALSHGQLVEMKVTAAMPMP</sequence>
<dbReference type="CDD" id="cd06150">
    <property type="entry name" value="YjgF_YER057c_UK114_like_2"/>
    <property type="match status" value="1"/>
</dbReference>
<dbReference type="PANTHER" id="PTHR47328:SF1">
    <property type="entry name" value="RUTC FAMILY PROTEIN YOAB"/>
    <property type="match status" value="1"/>
</dbReference>
<dbReference type="Pfam" id="PF01042">
    <property type="entry name" value="Ribonuc_L-PSP"/>
    <property type="match status" value="1"/>
</dbReference>
<accession>A0A7S0SEP1</accession>
<dbReference type="InterPro" id="IPR035709">
    <property type="entry name" value="YoaB-like"/>
</dbReference>
<proteinExistence type="predicted"/>
<dbReference type="SUPFAM" id="SSF55298">
    <property type="entry name" value="YjgF-like"/>
    <property type="match status" value="1"/>
</dbReference>
<protein>
    <submittedName>
        <fullName evidence="1">Uncharacterized protein</fullName>
    </submittedName>
</protein>
<dbReference type="PANTHER" id="PTHR47328">
    <property type="match status" value="1"/>
</dbReference>
<dbReference type="Gene3D" id="3.30.1330.40">
    <property type="entry name" value="RutC-like"/>
    <property type="match status" value="1"/>
</dbReference>
<gene>
    <name evidence="1" type="ORF">MANT1106_LOCUS5345</name>
</gene>
<organism evidence="1">
    <name type="scientific">Mantoniella antarctica</name>
    <dbReference type="NCBI Taxonomy" id="81844"/>
    <lineage>
        <taxon>Eukaryota</taxon>
        <taxon>Viridiplantae</taxon>
        <taxon>Chlorophyta</taxon>
        <taxon>Mamiellophyceae</taxon>
        <taxon>Mamiellales</taxon>
        <taxon>Mamiellaceae</taxon>
        <taxon>Mantoniella</taxon>
    </lineage>
</organism>